<keyword evidence="2" id="KW-1185">Reference proteome</keyword>
<organism evidence="1 2">
    <name type="scientific">Zarea fungicola</name>
    <dbReference type="NCBI Taxonomy" id="93591"/>
    <lineage>
        <taxon>Eukaryota</taxon>
        <taxon>Fungi</taxon>
        <taxon>Dikarya</taxon>
        <taxon>Ascomycota</taxon>
        <taxon>Pezizomycotina</taxon>
        <taxon>Sordariomycetes</taxon>
        <taxon>Hypocreomycetidae</taxon>
        <taxon>Hypocreales</taxon>
        <taxon>Cordycipitaceae</taxon>
        <taxon>Zarea</taxon>
    </lineage>
</organism>
<dbReference type="EMBL" id="JANJQO010001109">
    <property type="protein sequence ID" value="KAJ2972642.1"/>
    <property type="molecule type" value="Genomic_DNA"/>
</dbReference>
<comment type="caution">
    <text evidence="1">The sequence shown here is derived from an EMBL/GenBank/DDBJ whole genome shotgun (WGS) entry which is preliminary data.</text>
</comment>
<evidence type="ECO:0000313" key="1">
    <source>
        <dbReference type="EMBL" id="KAJ2972642.1"/>
    </source>
</evidence>
<accession>A0ACC1N065</accession>
<sequence>MSGSPPFESARTAPGRSSSRNSPFHSQLSDTSYARWPVEQQAVIPASRHGGLIPLSNTYPQETPRAAHFRRQSDHRLPPMLTYNTPESISSVHGTPRQPYASPAPSITLQHSEQQIRNAIPESNNTQVTSPRSQRKTKGHVASACVPCKRAHLRCDAQRPCSRCITHGKEDACVDVQHKKRGRPRLRDDRESRIEATRFVPIQDGVSRRPSTIRPASMGRPLFFDSPGSAGPSAPPSEFTSPEIPGPGYRPRLFSAETHLGNDRQPQRTLEEPVLYMRTNMEVVKAASAFSKAIGESVPIGRRLVDMVSPEAVEAILEVCHTLNSEQMRKEPTYLPPILGSGDDAIRSLNFSPDSIRRVDFKYRAYVTFRSTDGQLRSYPMHFGLLKEGAFYFIAAILSIQSRSIYQSPLPQTRRAPVVKGDQGDALGLSRASLVHSNTTAVDGAYRRFSGGNTAMQREIGMPAQPTPQRASPGNAYQSIYSPSPHGSENARPLSSHQIPRSELGGPLLARPSESQYKLPPIRSLGERARESPGRDDKQRRIELLLPSREAIRHSWRRVEVLTCLTAQTCDKRSRLALLEIAALNAVLGSGSIIWATWALHLDVVNKIAAGEIIVAPVHALKELLENAIDAGSTALEVLVKDGGLKLLQITDNGSGIQKDDLPILCERHTTSKIVAFEDLMAISTYGFRGEALASISHIAHLTVTTKTKDSALAWRAHYLDGRLVPSKPGQPAEPKGVAGRPGTQITVEDLFFSIPTRRKAFRSYADEFNKIIDMVGRYAVHSSGVGFTCKKAGESSTTLSVPAAATSVDRIRQIYGGSVANELVEVLASDERWGFKASALVTNANYHIKRTTLVLFINHRSVESTNIKKALEQVYSAFLPKGGRPFVYLSVNIDPARVDVNVHPTKREVHFLNEDEIIQDICSEISQALTEVDASRTFKTQTLIPGAKAVDSPAKDNDGAAVDTVLVGSKRVRRNSNDLVRTDTTERKITSMFTHTEPGGASRSTSQVDERMAMPESVEYDTIERGYVTCSLSSIKKLRAEVRNSIHNELTEVFTTHTFVGIVDEQRRLAAIQGGVKLFLVDYGHACFEYFYQLGLTDFGNMGHAERQRCGF</sequence>
<proteinExistence type="predicted"/>
<name>A0ACC1N065_9HYPO</name>
<gene>
    <name evidence="1" type="ORF">NQ176_g7042</name>
</gene>
<reference evidence="1" key="1">
    <citation type="submission" date="2022-08" db="EMBL/GenBank/DDBJ databases">
        <title>Genome Sequence of Lecanicillium fungicola.</title>
        <authorList>
            <person name="Buettner E."/>
        </authorList>
    </citation>
    <scope>NUCLEOTIDE SEQUENCE</scope>
    <source>
        <strain evidence="1">Babe33</strain>
    </source>
</reference>
<protein>
    <submittedName>
        <fullName evidence="1">Uncharacterized protein</fullName>
    </submittedName>
</protein>
<dbReference type="Proteomes" id="UP001143910">
    <property type="component" value="Unassembled WGS sequence"/>
</dbReference>
<evidence type="ECO:0000313" key="2">
    <source>
        <dbReference type="Proteomes" id="UP001143910"/>
    </source>
</evidence>